<dbReference type="AlphaFoldDB" id="A0A0L8L4L5"/>
<dbReference type="OrthoDB" id="3712018at2"/>
<reference evidence="5" key="1">
    <citation type="submission" date="2015-07" db="EMBL/GenBank/DDBJ databases">
        <authorList>
            <person name="Ju K.-S."/>
            <person name="Doroghazi J.R."/>
            <person name="Metcalf W.W."/>
        </authorList>
    </citation>
    <scope>NUCLEOTIDE SEQUENCE [LARGE SCALE GENOMIC DNA]</scope>
    <source>
        <strain evidence="5">NRRL 2290</strain>
    </source>
</reference>
<feature type="compositionally biased region" description="Gly residues" evidence="1">
    <location>
        <begin position="117"/>
        <end position="128"/>
    </location>
</feature>
<dbReference type="PANTHER" id="PTHR38463">
    <property type="entry name" value="STRESS RESPONSE PROTEIN YSNF"/>
    <property type="match status" value="1"/>
</dbReference>
<feature type="compositionally biased region" description="Basic and acidic residues" evidence="1">
    <location>
        <begin position="238"/>
        <end position="264"/>
    </location>
</feature>
<organism evidence="4 5">
    <name type="scientific">Streptomyces resistomycificus</name>
    <dbReference type="NCBI Taxonomy" id="67356"/>
    <lineage>
        <taxon>Bacteria</taxon>
        <taxon>Bacillati</taxon>
        <taxon>Actinomycetota</taxon>
        <taxon>Actinomycetes</taxon>
        <taxon>Kitasatosporales</taxon>
        <taxon>Streptomycetaceae</taxon>
        <taxon>Streptomyces</taxon>
        <taxon>Streptomyces aurantiacus group</taxon>
    </lineage>
</organism>
<dbReference type="Proteomes" id="UP000037251">
    <property type="component" value="Unassembled WGS sequence"/>
</dbReference>
<dbReference type="InterPro" id="IPR014747">
    <property type="entry name" value="Bac_photo_RC_H_C"/>
</dbReference>
<evidence type="ECO:0000313" key="5">
    <source>
        <dbReference type="Proteomes" id="UP000037251"/>
    </source>
</evidence>
<protein>
    <submittedName>
        <fullName evidence="4">Photosystem reaction center subunit H</fullName>
    </submittedName>
</protein>
<dbReference type="STRING" id="67356.AQJ84_27195"/>
<dbReference type="InterPro" id="IPR019060">
    <property type="entry name" value="DUF2382"/>
</dbReference>
<dbReference type="PANTHER" id="PTHR38463:SF1">
    <property type="entry name" value="STRESS RESPONSE PROTEIN YSNF"/>
    <property type="match status" value="1"/>
</dbReference>
<dbReference type="Pfam" id="PF09557">
    <property type="entry name" value="DUF2382"/>
    <property type="match status" value="1"/>
</dbReference>
<feature type="compositionally biased region" description="Basic and acidic residues" evidence="1">
    <location>
        <begin position="151"/>
        <end position="166"/>
    </location>
</feature>
<dbReference type="EMBL" id="LGUS01000176">
    <property type="protein sequence ID" value="KOG33026.1"/>
    <property type="molecule type" value="Genomic_DNA"/>
</dbReference>
<dbReference type="InterPro" id="IPR052967">
    <property type="entry name" value="Stress_Response_Assoc"/>
</dbReference>
<feature type="domain" description="DUF2382" evidence="3">
    <location>
        <begin position="152"/>
        <end position="263"/>
    </location>
</feature>
<dbReference type="SUPFAM" id="SSF50346">
    <property type="entry name" value="PRC-barrel domain"/>
    <property type="match status" value="1"/>
</dbReference>
<dbReference type="Pfam" id="PF05239">
    <property type="entry name" value="PRC"/>
    <property type="match status" value="1"/>
</dbReference>
<proteinExistence type="predicted"/>
<feature type="compositionally biased region" description="Acidic residues" evidence="1">
    <location>
        <begin position="265"/>
        <end position="276"/>
    </location>
</feature>
<evidence type="ECO:0000256" key="1">
    <source>
        <dbReference type="SAM" id="MobiDB-lite"/>
    </source>
</evidence>
<dbReference type="RefSeq" id="WP_030040458.1">
    <property type="nucleotide sequence ID" value="NZ_KL575599.1"/>
</dbReference>
<gene>
    <name evidence="4" type="ORF">ADK37_24395</name>
</gene>
<feature type="region of interest" description="Disordered" evidence="1">
    <location>
        <begin position="116"/>
        <end position="166"/>
    </location>
</feature>
<dbReference type="eggNOG" id="COG3861">
    <property type="taxonomic scope" value="Bacteria"/>
</dbReference>
<dbReference type="PATRIC" id="fig|67356.5.peg.5198"/>
<keyword evidence="5" id="KW-1185">Reference proteome</keyword>
<name>A0A0L8L4L5_9ACTN</name>
<dbReference type="InterPro" id="IPR027275">
    <property type="entry name" value="PRC-brl_dom"/>
</dbReference>
<feature type="region of interest" description="Disordered" evidence="1">
    <location>
        <begin position="238"/>
        <end position="276"/>
    </location>
</feature>
<dbReference type="GO" id="GO:0019684">
    <property type="term" value="P:photosynthesis, light reaction"/>
    <property type="evidence" value="ECO:0007669"/>
    <property type="project" value="InterPro"/>
</dbReference>
<accession>A0A0L8L4L5</accession>
<evidence type="ECO:0000313" key="4">
    <source>
        <dbReference type="EMBL" id="KOG33026.1"/>
    </source>
</evidence>
<dbReference type="GO" id="GO:0030077">
    <property type="term" value="C:plasma membrane light-harvesting complex"/>
    <property type="evidence" value="ECO:0007669"/>
    <property type="project" value="InterPro"/>
</dbReference>
<evidence type="ECO:0000259" key="3">
    <source>
        <dbReference type="Pfam" id="PF09557"/>
    </source>
</evidence>
<comment type="caution">
    <text evidence="4">The sequence shown here is derived from an EMBL/GenBank/DDBJ whole genome shotgun (WGS) entry which is preliminary data.</text>
</comment>
<evidence type="ECO:0000259" key="2">
    <source>
        <dbReference type="Pfam" id="PF05239"/>
    </source>
</evidence>
<dbReference type="InterPro" id="IPR011033">
    <property type="entry name" value="PRC_barrel-like_sf"/>
</dbReference>
<dbReference type="Gene3D" id="3.90.50.10">
    <property type="entry name" value="Photosynthetic Reaction Center, subunit H, domain 2"/>
    <property type="match status" value="1"/>
</dbReference>
<sequence length="276" mass="30834">MITREQISSVMDHPVCDAEGNKIGDAKHVFLDDATGQPEWVSVKTGLFGTSESFVPIRDASVVEDHLEVPYPKDKVKDAPNVDVDAGGHLSEQEEHRLYEHYGIAWDDAWQQANQPGEGGWAHTGTGGMPTPDATGDMSRSTGTGVGEDDAMTRSEERMRVGTERREAGRARLRKYVVTEEVQRTVPVRREEVRVEREPITDANRDAAMSGHDIGEAEHEVTLHEERPVVETEAVPVERVRLSTEEHTDEETVRGRIRKEHIDTDGVDDDEEGRHL</sequence>
<feature type="domain" description="PRC-barrel" evidence="2">
    <location>
        <begin position="7"/>
        <end position="75"/>
    </location>
</feature>